<dbReference type="EMBL" id="FQXO01000116">
    <property type="protein sequence ID" value="SHH87929.1"/>
    <property type="molecule type" value="Genomic_DNA"/>
</dbReference>
<name>A0A1M5WK26_9FIRM</name>
<keyword evidence="2" id="KW-1185">Reference proteome</keyword>
<gene>
    <name evidence="1" type="ORF">SAMN02745135_02524</name>
</gene>
<organism evidence="1 2">
    <name type="scientific">Caloranaerobacter azorensis DSM 13643</name>
    <dbReference type="NCBI Taxonomy" id="1121264"/>
    <lineage>
        <taxon>Bacteria</taxon>
        <taxon>Bacillati</taxon>
        <taxon>Bacillota</taxon>
        <taxon>Tissierellia</taxon>
        <taxon>Tissierellales</taxon>
        <taxon>Thermohalobacteraceae</taxon>
        <taxon>Caloranaerobacter</taxon>
    </lineage>
</organism>
<dbReference type="AlphaFoldDB" id="A0A1M5WK26"/>
<accession>A0A1M5WK26</accession>
<dbReference type="RefSeq" id="WP_278294499.1">
    <property type="nucleotide sequence ID" value="NZ_FQXO01000116.1"/>
</dbReference>
<sequence>MMQISRKDKEKIIESIKKGRIDAADISFPNLIDDIIMKMNRKGLIKDLTKAFKDKRKKNKHIPMENILALSIAAKMKIKTSLTDIPYAITDAELLSELGWNIWDTERDIKKGLLEEGTI</sequence>
<evidence type="ECO:0000313" key="2">
    <source>
        <dbReference type="Proteomes" id="UP000183967"/>
    </source>
</evidence>
<evidence type="ECO:0000313" key="1">
    <source>
        <dbReference type="EMBL" id="SHH87929.1"/>
    </source>
</evidence>
<dbReference type="Proteomes" id="UP000183967">
    <property type="component" value="Unassembled WGS sequence"/>
</dbReference>
<proteinExistence type="predicted"/>
<reference evidence="2" key="1">
    <citation type="submission" date="2016-11" db="EMBL/GenBank/DDBJ databases">
        <authorList>
            <person name="Varghese N."/>
            <person name="Submissions S."/>
        </authorList>
    </citation>
    <scope>NUCLEOTIDE SEQUENCE [LARGE SCALE GENOMIC DNA]</scope>
    <source>
        <strain evidence="2">DSM 13643</strain>
    </source>
</reference>
<protein>
    <submittedName>
        <fullName evidence="1">Uncharacterized protein</fullName>
    </submittedName>
</protein>
<feature type="non-terminal residue" evidence="1">
    <location>
        <position position="119"/>
    </location>
</feature>